<sequence>MATGKEAHPSNFFMKHISSFLSLTLLALLPACASIRSLWKPKEDFIKKLELPDWVLESSIKLRVFNDSFNSVNPEDALPEDDIAYYVNGARKILAAAPAAMKDIFKMAGCLDGTELVTIRGNKITENQEDIWYGICKSGNPDTIVFKVHDMGNDTLYRLYENELVPEWEEARKVSSTNPEKAMRLANKLIEHEPAHPGARRMLGSLYLKAGYCPGAVRNYRIYLRIIPRTPEKEKIDQLLKEQCKDNLIPKKKETKEYSEDVPPGI</sequence>
<evidence type="ECO:0000313" key="1">
    <source>
        <dbReference type="EMBL" id="PJZ68875.1"/>
    </source>
</evidence>
<evidence type="ECO:0000313" key="2">
    <source>
        <dbReference type="EMBL" id="PJZ72206.1"/>
    </source>
</evidence>
<dbReference type="InterPro" id="IPR011990">
    <property type="entry name" value="TPR-like_helical_dom_sf"/>
</dbReference>
<dbReference type="SUPFAM" id="SSF48452">
    <property type="entry name" value="TPR-like"/>
    <property type="match status" value="1"/>
</dbReference>
<dbReference type="EMBL" id="NPDZ01000012">
    <property type="protein sequence ID" value="PJZ72206.1"/>
    <property type="molecule type" value="Genomic_DNA"/>
</dbReference>
<comment type="caution">
    <text evidence="2">The sequence shown here is derived from an EMBL/GenBank/DDBJ whole genome shotgun (WGS) entry which is preliminary data.</text>
</comment>
<evidence type="ECO:0000313" key="4">
    <source>
        <dbReference type="Proteomes" id="UP000231990"/>
    </source>
</evidence>
<evidence type="ECO:0000313" key="3">
    <source>
        <dbReference type="Proteomes" id="UP000231962"/>
    </source>
</evidence>
<dbReference type="OrthoDB" id="327124at2"/>
<dbReference type="Proteomes" id="UP000231962">
    <property type="component" value="Unassembled WGS sequence"/>
</dbReference>
<gene>
    <name evidence="1" type="ORF">CH360_14275</name>
    <name evidence="2" type="ORF">CH373_15815</name>
</gene>
<proteinExistence type="predicted"/>
<evidence type="ECO:0008006" key="5">
    <source>
        <dbReference type="Google" id="ProtNLM"/>
    </source>
</evidence>
<keyword evidence="3" id="KW-1185">Reference proteome</keyword>
<reference evidence="3 4" key="1">
    <citation type="submission" date="2017-07" db="EMBL/GenBank/DDBJ databases">
        <title>Leptospira spp. isolated from tropical soils.</title>
        <authorList>
            <person name="Thibeaux R."/>
            <person name="Iraola G."/>
            <person name="Ferres I."/>
            <person name="Bierque E."/>
            <person name="Girault D."/>
            <person name="Soupe-Gilbert M.-E."/>
            <person name="Picardeau M."/>
            <person name="Goarant C."/>
        </authorList>
    </citation>
    <scope>NUCLEOTIDE SEQUENCE [LARGE SCALE GENOMIC DNA]</scope>
    <source>
        <strain evidence="2 4">FH1-B-B1</strain>
        <strain evidence="1 3">FH1-B-C1</strain>
    </source>
</reference>
<name>A0A2M9ZJH1_9LEPT</name>
<organism evidence="2 4">
    <name type="scientific">Leptospira perolatii</name>
    <dbReference type="NCBI Taxonomy" id="2023191"/>
    <lineage>
        <taxon>Bacteria</taxon>
        <taxon>Pseudomonadati</taxon>
        <taxon>Spirochaetota</taxon>
        <taxon>Spirochaetia</taxon>
        <taxon>Leptospirales</taxon>
        <taxon>Leptospiraceae</taxon>
        <taxon>Leptospira</taxon>
    </lineage>
</organism>
<dbReference type="EMBL" id="NPDY01000015">
    <property type="protein sequence ID" value="PJZ68875.1"/>
    <property type="molecule type" value="Genomic_DNA"/>
</dbReference>
<dbReference type="AlphaFoldDB" id="A0A2M9ZJH1"/>
<dbReference type="Gene3D" id="1.25.40.10">
    <property type="entry name" value="Tetratricopeptide repeat domain"/>
    <property type="match status" value="1"/>
</dbReference>
<protein>
    <recommendedName>
        <fullName evidence="5">Tetratricopeptide repeat protein</fullName>
    </recommendedName>
</protein>
<accession>A0A2M9ZJH1</accession>
<dbReference type="Proteomes" id="UP000231990">
    <property type="component" value="Unassembled WGS sequence"/>
</dbReference>